<evidence type="ECO:0000313" key="9">
    <source>
        <dbReference type="EMBL" id="CAB5045055.1"/>
    </source>
</evidence>
<feature type="transmembrane region" description="Helical" evidence="6">
    <location>
        <begin position="62"/>
        <end position="83"/>
    </location>
</feature>
<sequence>MGSSAPYATNLLSVSDNGSAEKTSRIPLPEGTIPVGIGLFISGFTAYAFFKVGQVALGKEDFKPIVALWFTTFALVPGFFMPVEQELGRALAHRRALGQGGRPVVRRMIPLTLGLALVLTIIVASASPWLTSDMFEGHWVVTIALIITFCAYAPMHLARGIASGSGRFPAYGIIMGVDGAARILACVLLWQFGVTNVGAYALAVAISPMIAVAVVFARGETRTDDGPPATFAEITPNLGWLLLGTIMAAALVNAGPLGVDFLANASEAEKVTAFGNGVLLSRIPLFLFQAVQAALLPRLARLAAKGDLTEFRRGFFVLLKVVTAVAVLGTVGSFLLGPPILSMMYDGGLDRRTLTLLALASGMYMLALAVSQGVIALHGHKYVAAGWLCAMASFVAVTAFATDDLFLRVELGLVAGSTVALAVFSYALRARMNAGAIPDADSMIDAVLDFPLEG</sequence>
<keyword evidence="2" id="KW-1003">Cell membrane</keyword>
<organism evidence="8">
    <name type="scientific">freshwater metagenome</name>
    <dbReference type="NCBI Taxonomy" id="449393"/>
    <lineage>
        <taxon>unclassified sequences</taxon>
        <taxon>metagenomes</taxon>
        <taxon>ecological metagenomes</taxon>
    </lineage>
</organism>
<feature type="transmembrane region" description="Helical" evidence="6">
    <location>
        <begin position="356"/>
        <end position="375"/>
    </location>
</feature>
<evidence type="ECO:0000256" key="5">
    <source>
        <dbReference type="ARBA" id="ARBA00023136"/>
    </source>
</evidence>
<feature type="transmembrane region" description="Helical" evidence="6">
    <location>
        <begin position="279"/>
        <end position="296"/>
    </location>
</feature>
<evidence type="ECO:0000313" key="7">
    <source>
        <dbReference type="EMBL" id="CAB4367365.1"/>
    </source>
</evidence>
<dbReference type="EMBL" id="CAEZZL010000002">
    <property type="protein sequence ID" value="CAB4751925.1"/>
    <property type="molecule type" value="Genomic_DNA"/>
</dbReference>
<reference evidence="8" key="1">
    <citation type="submission" date="2020-05" db="EMBL/GenBank/DDBJ databases">
        <authorList>
            <person name="Chiriac C."/>
            <person name="Salcher M."/>
            <person name="Ghai R."/>
            <person name="Kavagutti S V."/>
        </authorList>
    </citation>
    <scope>NUCLEOTIDE SEQUENCE</scope>
</reference>
<dbReference type="EMBL" id="CAETWZ010000007">
    <property type="protein sequence ID" value="CAB4367365.1"/>
    <property type="molecule type" value="Genomic_DNA"/>
</dbReference>
<dbReference type="GO" id="GO:0005886">
    <property type="term" value="C:plasma membrane"/>
    <property type="evidence" value="ECO:0007669"/>
    <property type="project" value="UniProtKB-SubCell"/>
</dbReference>
<evidence type="ECO:0000256" key="2">
    <source>
        <dbReference type="ARBA" id="ARBA00022475"/>
    </source>
</evidence>
<proteinExistence type="predicted"/>
<feature type="transmembrane region" description="Helical" evidence="6">
    <location>
        <begin position="317"/>
        <end position="336"/>
    </location>
</feature>
<feature type="transmembrane region" description="Helical" evidence="6">
    <location>
        <begin position="198"/>
        <end position="217"/>
    </location>
</feature>
<evidence type="ECO:0000256" key="6">
    <source>
        <dbReference type="SAM" id="Phobius"/>
    </source>
</evidence>
<evidence type="ECO:0000313" key="8">
    <source>
        <dbReference type="EMBL" id="CAB4751925.1"/>
    </source>
</evidence>
<keyword evidence="3 6" id="KW-0812">Transmembrane</keyword>
<dbReference type="PANTHER" id="PTHR30250">
    <property type="entry name" value="PST FAMILY PREDICTED COLANIC ACID TRANSPORTER"/>
    <property type="match status" value="1"/>
</dbReference>
<feature type="transmembrane region" description="Helical" evidence="6">
    <location>
        <begin position="104"/>
        <end position="126"/>
    </location>
</feature>
<feature type="transmembrane region" description="Helical" evidence="6">
    <location>
        <begin position="138"/>
        <end position="158"/>
    </location>
</feature>
<gene>
    <name evidence="8" type="ORF">UFOPK2870_00095</name>
    <name evidence="7" type="ORF">UFOPK4179_00146</name>
    <name evidence="9" type="ORF">UFOPK4293_00211</name>
</gene>
<feature type="transmembrane region" description="Helical" evidence="6">
    <location>
        <begin position="238"/>
        <end position="259"/>
    </location>
</feature>
<dbReference type="InterPro" id="IPR050833">
    <property type="entry name" value="Poly_Biosynth_Transport"/>
</dbReference>
<name>A0A6J6TXZ3_9ZZZZ</name>
<dbReference type="EMBL" id="CAFBQH010000007">
    <property type="protein sequence ID" value="CAB5045055.1"/>
    <property type="molecule type" value="Genomic_DNA"/>
</dbReference>
<dbReference type="AlphaFoldDB" id="A0A6J6TXZ3"/>
<comment type="subcellular location">
    <subcellularLocation>
        <location evidence="1">Cell membrane</location>
        <topology evidence="1">Multi-pass membrane protein</topology>
    </subcellularLocation>
</comment>
<keyword evidence="5 6" id="KW-0472">Membrane</keyword>
<evidence type="ECO:0000256" key="1">
    <source>
        <dbReference type="ARBA" id="ARBA00004651"/>
    </source>
</evidence>
<feature type="transmembrane region" description="Helical" evidence="6">
    <location>
        <begin position="170"/>
        <end position="192"/>
    </location>
</feature>
<feature type="transmembrane region" description="Helical" evidence="6">
    <location>
        <begin position="382"/>
        <end position="401"/>
    </location>
</feature>
<feature type="transmembrane region" description="Helical" evidence="6">
    <location>
        <begin position="31"/>
        <end position="50"/>
    </location>
</feature>
<keyword evidence="4 6" id="KW-1133">Transmembrane helix</keyword>
<feature type="transmembrane region" description="Helical" evidence="6">
    <location>
        <begin position="407"/>
        <end position="428"/>
    </location>
</feature>
<protein>
    <submittedName>
        <fullName evidence="8">Unannotated protein</fullName>
    </submittedName>
</protein>
<evidence type="ECO:0000256" key="3">
    <source>
        <dbReference type="ARBA" id="ARBA00022692"/>
    </source>
</evidence>
<accession>A0A6J6TXZ3</accession>
<dbReference type="PANTHER" id="PTHR30250:SF11">
    <property type="entry name" value="O-ANTIGEN TRANSPORTER-RELATED"/>
    <property type="match status" value="1"/>
</dbReference>
<evidence type="ECO:0000256" key="4">
    <source>
        <dbReference type="ARBA" id="ARBA00022989"/>
    </source>
</evidence>